<dbReference type="AlphaFoldDB" id="A0A831LRY8"/>
<dbReference type="PANTHER" id="PTHR34071:SF2">
    <property type="entry name" value="FLAVIN-NUCLEOTIDE-BINDING PROTEIN"/>
    <property type="match status" value="1"/>
</dbReference>
<organism evidence="1">
    <name type="scientific">Methanofollis liminatans</name>
    <dbReference type="NCBI Taxonomy" id="2201"/>
    <lineage>
        <taxon>Archaea</taxon>
        <taxon>Methanobacteriati</taxon>
        <taxon>Methanobacteriota</taxon>
        <taxon>Stenosarchaea group</taxon>
        <taxon>Methanomicrobia</taxon>
        <taxon>Methanomicrobiales</taxon>
        <taxon>Methanomicrobiaceae</taxon>
        <taxon>Methanofollis</taxon>
    </lineage>
</organism>
<dbReference type="Pfam" id="PF12900">
    <property type="entry name" value="Pyridox_ox_2"/>
    <property type="match status" value="1"/>
</dbReference>
<dbReference type="PANTHER" id="PTHR34071">
    <property type="entry name" value="5-NITROIMIDAZOLE ANTIBIOTICS RESISTANCE PROTEIN, NIMA-FAMILY-RELATED PROTEIN-RELATED"/>
    <property type="match status" value="1"/>
</dbReference>
<name>A0A831LRY8_9EURY</name>
<protein>
    <submittedName>
        <fullName evidence="1">Pyridoxamine 5'-phosphate oxidase family protein</fullName>
    </submittedName>
</protein>
<dbReference type="SUPFAM" id="SSF50475">
    <property type="entry name" value="FMN-binding split barrel"/>
    <property type="match status" value="1"/>
</dbReference>
<dbReference type="Gene3D" id="2.30.110.10">
    <property type="entry name" value="Electron Transport, Fmn-binding Protein, Chain A"/>
    <property type="match status" value="1"/>
</dbReference>
<reference evidence="1" key="1">
    <citation type="journal article" date="2020" name="mSystems">
        <title>Genome- and Community-Level Interaction Insights into Carbon Utilization and Element Cycling Functions of Hydrothermarchaeota in Hydrothermal Sediment.</title>
        <authorList>
            <person name="Zhou Z."/>
            <person name="Liu Y."/>
            <person name="Xu W."/>
            <person name="Pan J."/>
            <person name="Luo Z.H."/>
            <person name="Li M."/>
        </authorList>
    </citation>
    <scope>NUCLEOTIDE SEQUENCE</scope>
    <source>
        <strain evidence="1">SpSt-1183</strain>
    </source>
</reference>
<evidence type="ECO:0000313" key="1">
    <source>
        <dbReference type="EMBL" id="HDS64270.1"/>
    </source>
</evidence>
<gene>
    <name evidence="1" type="ORF">ENN52_09195</name>
</gene>
<proteinExistence type="predicted"/>
<dbReference type="InterPro" id="IPR012349">
    <property type="entry name" value="Split_barrel_FMN-bd"/>
</dbReference>
<dbReference type="InterPro" id="IPR024747">
    <property type="entry name" value="Pyridox_Oxase-rel"/>
</dbReference>
<dbReference type="Proteomes" id="UP000885648">
    <property type="component" value="Unassembled WGS sequence"/>
</dbReference>
<accession>A0A831LRY8</accession>
<sequence>MRRTDREITDRAWMEAVLNDAVYATFALCDGDDPYAVPLNFAYLDGALYVHSAREGRKVNVMRKNSLVGFSAVVGVDITSAEAPCAWDMRYRSVNGVGTAEAVEDPAEKAWALNLIAAKYSRTGCNVFTEKQLAAVAVFRIRVRSLAGKRGMD</sequence>
<dbReference type="EMBL" id="DSBY01000369">
    <property type="protein sequence ID" value="HDS64270.1"/>
    <property type="molecule type" value="Genomic_DNA"/>
</dbReference>
<comment type="caution">
    <text evidence="1">The sequence shown here is derived from an EMBL/GenBank/DDBJ whole genome shotgun (WGS) entry which is preliminary data.</text>
</comment>